<dbReference type="PROSITE" id="PS00920">
    <property type="entry name" value="NITRIL_CHT_1"/>
    <property type="match status" value="1"/>
</dbReference>
<evidence type="ECO:0000256" key="2">
    <source>
        <dbReference type="ARBA" id="ARBA00022801"/>
    </source>
</evidence>
<dbReference type="InterPro" id="IPR044149">
    <property type="entry name" value="Nitrilases_CHs"/>
</dbReference>
<evidence type="ECO:0000313" key="8">
    <source>
        <dbReference type="Proteomes" id="UP000249056"/>
    </source>
</evidence>
<evidence type="ECO:0000256" key="1">
    <source>
        <dbReference type="ARBA" id="ARBA00008129"/>
    </source>
</evidence>
<evidence type="ECO:0000256" key="4">
    <source>
        <dbReference type="ARBA" id="ARBA00039045"/>
    </source>
</evidence>
<feature type="active site" description="Proton acceptor" evidence="5">
    <location>
        <position position="48"/>
    </location>
</feature>
<evidence type="ECO:0000313" key="7">
    <source>
        <dbReference type="EMBL" id="RAL68228.1"/>
    </source>
</evidence>
<proteinExistence type="inferred from homology"/>
<comment type="similarity">
    <text evidence="1">Belongs to the carbon-nitrogen hydrolase superfamily. Nitrilase family.</text>
</comment>
<accession>A0A395J7V8</accession>
<dbReference type="FunFam" id="3.60.110.10:FF:000011">
    <property type="entry name" value="Cyanide hydratase"/>
    <property type="match status" value="1"/>
</dbReference>
<keyword evidence="2" id="KW-0378">Hydrolase</keyword>
<dbReference type="PANTHER" id="PTHR46044:SF14">
    <property type="entry name" value="ARYLACETONITRILASE"/>
    <property type="match status" value="1"/>
</dbReference>
<gene>
    <name evidence="7" type="ORF">DID88_008931</name>
</gene>
<name>A0A395J7V8_9HELO</name>
<evidence type="ECO:0000256" key="3">
    <source>
        <dbReference type="ARBA" id="ARBA00036406"/>
    </source>
</evidence>
<dbReference type="CDD" id="cd07564">
    <property type="entry name" value="nitrilases_CHs"/>
    <property type="match status" value="1"/>
</dbReference>
<dbReference type="PROSITE" id="PS50263">
    <property type="entry name" value="CN_HYDROLASE"/>
    <property type="match status" value="1"/>
</dbReference>
<organism evidence="7 8">
    <name type="scientific">Monilinia fructigena</name>
    <dbReference type="NCBI Taxonomy" id="38457"/>
    <lineage>
        <taxon>Eukaryota</taxon>
        <taxon>Fungi</taxon>
        <taxon>Dikarya</taxon>
        <taxon>Ascomycota</taxon>
        <taxon>Pezizomycotina</taxon>
        <taxon>Leotiomycetes</taxon>
        <taxon>Helotiales</taxon>
        <taxon>Sclerotiniaceae</taxon>
        <taxon>Monilinia</taxon>
    </lineage>
</organism>
<dbReference type="GO" id="GO:0016836">
    <property type="term" value="F:hydro-lyase activity"/>
    <property type="evidence" value="ECO:0007669"/>
    <property type="project" value="UniProtKB-ARBA"/>
</dbReference>
<comment type="caution">
    <text evidence="7">The sequence shown here is derived from an EMBL/GenBank/DDBJ whole genome shotgun (WGS) entry which is preliminary data.</text>
</comment>
<dbReference type="OrthoDB" id="10250282at2759"/>
<dbReference type="InterPro" id="IPR000132">
    <property type="entry name" value="Nitrilase/CN_hydratase_CS"/>
</dbReference>
<reference evidence="7 8" key="1">
    <citation type="submission" date="2018-06" db="EMBL/GenBank/DDBJ databases">
        <title>Genome Sequence of the Brown Rot Fungal Pathogen Monilinia fructigena.</title>
        <authorList>
            <person name="Landi L."/>
            <person name="De Miccolis Angelini R.M."/>
            <person name="Pollastro S."/>
            <person name="Abate D."/>
            <person name="Faretra F."/>
            <person name="Romanazzi G."/>
        </authorList>
    </citation>
    <scope>NUCLEOTIDE SEQUENCE [LARGE SCALE GENOMIC DNA]</scope>
    <source>
        <strain evidence="7 8">Mfrg269</strain>
    </source>
</reference>
<dbReference type="Pfam" id="PF00795">
    <property type="entry name" value="CN_hydrolase"/>
    <property type="match status" value="1"/>
</dbReference>
<dbReference type="GO" id="GO:0000257">
    <property type="term" value="F:nitrilase activity"/>
    <property type="evidence" value="ECO:0007669"/>
    <property type="project" value="UniProtKB-EC"/>
</dbReference>
<dbReference type="Proteomes" id="UP000249056">
    <property type="component" value="Unassembled WGS sequence"/>
</dbReference>
<dbReference type="SUPFAM" id="SSF56317">
    <property type="entry name" value="Carbon-nitrogen hydrolase"/>
    <property type="match status" value="1"/>
</dbReference>
<keyword evidence="8" id="KW-1185">Reference proteome</keyword>
<dbReference type="EMBL" id="QKRW01000002">
    <property type="protein sequence ID" value="RAL68228.1"/>
    <property type="molecule type" value="Genomic_DNA"/>
</dbReference>
<evidence type="ECO:0000256" key="5">
    <source>
        <dbReference type="PROSITE-ProRule" id="PRU10139"/>
    </source>
</evidence>
<dbReference type="AlphaFoldDB" id="A0A395J7V8"/>
<dbReference type="PROSITE" id="PS00921">
    <property type="entry name" value="NITRIL_CHT_2"/>
    <property type="match status" value="1"/>
</dbReference>
<feature type="domain" description="CN hydrolase" evidence="6">
    <location>
        <begin position="8"/>
        <end position="282"/>
    </location>
</feature>
<dbReference type="InterPro" id="IPR036526">
    <property type="entry name" value="C-N_Hydrolase_sf"/>
</dbReference>
<dbReference type="PANTHER" id="PTHR46044">
    <property type="entry name" value="NITRILASE"/>
    <property type="match status" value="1"/>
</dbReference>
<protein>
    <recommendedName>
        <fullName evidence="4">nitrilase</fullName>
        <ecNumber evidence="4">3.5.5.1</ecNumber>
    </recommendedName>
</protein>
<evidence type="ECO:0000259" key="6">
    <source>
        <dbReference type="PROSITE" id="PS50263"/>
    </source>
</evidence>
<dbReference type="EC" id="3.5.5.1" evidence="4"/>
<comment type="catalytic activity">
    <reaction evidence="3">
        <text>a nitrile + 2 H2O = a carboxylate + NH4(+)</text>
        <dbReference type="Rhea" id="RHEA:21724"/>
        <dbReference type="ChEBI" id="CHEBI:15377"/>
        <dbReference type="ChEBI" id="CHEBI:18379"/>
        <dbReference type="ChEBI" id="CHEBI:28938"/>
        <dbReference type="ChEBI" id="CHEBI:29067"/>
        <dbReference type="EC" id="3.5.5.1"/>
    </reaction>
</comment>
<sequence length="321" mass="35344">MTQSKRTIRVAVTQAAPEWLDLDKTVEKTCQLIEEAAANGAKLVTFPECWIPGYPAWIWSRSVDFEFSIIYIKNSLKIDSPQMAQIRACAATNHISVSLGFSENHNHSLYISQATIGTDGEILMARRKLMPSHMERTVFGDASGNCLNNVVEVPEVGRIGALACWEHAQPLLKYNTILQREAFHVAAWPPVSEHSGGPGLWSMSRPGTQNLSQTYAIESQSFVLHTTAVLTQKGVDRMGTSTGSLMNSPGGGSSAIFGPDGRKLSVDIPETEEGIIYADLDPDDILRYKAFIDVGGHYSRPDILWLGSDDREKKHSRIQEG</sequence>
<dbReference type="InterPro" id="IPR003010">
    <property type="entry name" value="C-N_Hydrolase"/>
</dbReference>
<dbReference type="Gene3D" id="3.60.110.10">
    <property type="entry name" value="Carbon-nitrogen hydrolase"/>
    <property type="match status" value="1"/>
</dbReference>